<dbReference type="Gene3D" id="2.120.10.80">
    <property type="entry name" value="Kelch-type beta propeller"/>
    <property type="match status" value="1"/>
</dbReference>
<protein>
    <recommendedName>
        <fullName evidence="3">CCHC-type domain-containing protein</fullName>
    </recommendedName>
</protein>
<organism evidence="4 5">
    <name type="scientific">Dendrobium thyrsiflorum</name>
    <name type="common">Pinecone-like raceme dendrobium</name>
    <name type="synonym">Orchid</name>
    <dbReference type="NCBI Taxonomy" id="117978"/>
    <lineage>
        <taxon>Eukaryota</taxon>
        <taxon>Viridiplantae</taxon>
        <taxon>Streptophyta</taxon>
        <taxon>Embryophyta</taxon>
        <taxon>Tracheophyta</taxon>
        <taxon>Spermatophyta</taxon>
        <taxon>Magnoliopsida</taxon>
        <taxon>Liliopsida</taxon>
        <taxon>Asparagales</taxon>
        <taxon>Orchidaceae</taxon>
        <taxon>Epidendroideae</taxon>
        <taxon>Malaxideae</taxon>
        <taxon>Dendrobiinae</taxon>
        <taxon>Dendrobium</taxon>
    </lineage>
</organism>
<dbReference type="InterPro" id="IPR036691">
    <property type="entry name" value="Endo/exonu/phosph_ase_sf"/>
</dbReference>
<name>A0ABD0UGT4_DENTH</name>
<dbReference type="InterPro" id="IPR015915">
    <property type="entry name" value="Kelch-typ_b-propeller"/>
</dbReference>
<keyword evidence="5" id="KW-1185">Reference proteome</keyword>
<sequence length="1188" mass="134247">MQEVGVRLLLDELGWGWLRQSYELRGVESSRAVGEAKKPKTPAGLVLKLRMEALPRRLREIGDAMRVNSVRIALDAQLPLGVWVEGSTGRFFQKLEYEKISSFCFKCGKIGHLIKDCSVVSKPNAHLGVADSSSIDVTAEKSEEVIAEKVTEYGPWIHVNYGKRKKVSGIGKVAQRRGCSGRVASATVRKNLGTLGLGSNAENSVEMNGVLAESLREEHRAYKSDVVVVNAVSCTHEIAGIQKEELSIQKTVKDPVELLSPPEDCKLDGKVNIDLDFPSVLDREEGEVSLEGAGLVASPEVGSNLDAPKFKLWKELKSLGSVRLRTHSRKEASSQVVVGELNIVNDGVWLVATVYESNDCYKRRSLWRCLEMYLGNNIPTIISGDFNCILSQEDKRSGKKFSLSQGAQDMLAFMRNYDFHDVGVVGPRYTWCNNKSGRARVLERLDRCILNSVALGRVKLAVVRHLTRVASDHCPVMLKVFSDELRRHRVVRFEDVWLTYPASFSIVYNSWKKPMEGDAVEILNRKFKRSLRALFFWSKAKHRNLQKLKDELKNEILELREEEANIGGLSEQRLLLLRSKVNELNSTLARRNGNCISYVKDSYGNLVEEKGRLEGVFFYFFKEKWRDRGCNLGGWPYPDPKFDLADRLFLEKEFSRKELEDVIVQLKNNKSLGKDGITFSFIRSYWFFIKEDVLLAISSFFNSEASRKSTRVVKNILTDYCSWTGQKINVMKSSILFGKSVKRKRQRSLSRLMGIKVVTEMEYLGVKIALRRLRRKRGRGLHSMVDKCGPLRAKFAWSFINKPDSLLNRSLLAKYDNQVWESVYRRNASATWKILLNGAKFLQPLIRWKVSSGASIDTVKDVWILDKSICRWPTFVAELDESSNVLLGRNKVTHGGRDDSSMYIAVNSFSHAVASFRSSYISENWDANQLCKLSQNSWRPPPPGWVKANVDATLTSSNKADIGGVFRDSKGRFLYAFGSGCLHWDGAQVEVLSVLALKNFIEGWMHEAKGIIVEGDNYNVINFFQGLLNKEGLLNLKDLEFLDGFKQILFRMTLVVIMFLLHLSAERLDPREVLCSRIPNMITSRGCHSMTVLNEKLFVMGGYDGDKMVSTVEIYDPRANAWMPGEPMKCNRGYGASALLGNSVFIIGGIENGENMIETIECYEEGAGWKNSRLKAVGKRCFFSAIVL</sequence>
<dbReference type="Pfam" id="PF01344">
    <property type="entry name" value="Kelch_1"/>
    <property type="match status" value="1"/>
</dbReference>
<gene>
    <name evidence="4" type="ORF">M5K25_017943</name>
</gene>
<feature type="domain" description="CCHC-type" evidence="3">
    <location>
        <begin position="104"/>
        <end position="117"/>
    </location>
</feature>
<dbReference type="SUPFAM" id="SSF56219">
    <property type="entry name" value="DNase I-like"/>
    <property type="match status" value="1"/>
</dbReference>
<dbReference type="SUPFAM" id="SSF117281">
    <property type="entry name" value="Kelch motif"/>
    <property type="match status" value="1"/>
</dbReference>
<evidence type="ECO:0000256" key="2">
    <source>
        <dbReference type="SAM" id="Coils"/>
    </source>
</evidence>
<dbReference type="EMBL" id="JANQDX010000014">
    <property type="protein sequence ID" value="KAL0912002.1"/>
    <property type="molecule type" value="Genomic_DNA"/>
</dbReference>
<dbReference type="GO" id="GO:0008270">
    <property type="term" value="F:zinc ion binding"/>
    <property type="evidence" value="ECO:0007669"/>
    <property type="project" value="UniProtKB-KW"/>
</dbReference>
<keyword evidence="1" id="KW-0862">Zinc</keyword>
<evidence type="ECO:0000313" key="4">
    <source>
        <dbReference type="EMBL" id="KAL0912002.1"/>
    </source>
</evidence>
<dbReference type="InterPro" id="IPR001878">
    <property type="entry name" value="Znf_CCHC"/>
</dbReference>
<dbReference type="SMART" id="SM00343">
    <property type="entry name" value="ZnF_C2HC"/>
    <property type="match status" value="1"/>
</dbReference>
<keyword evidence="1" id="KW-0479">Metal-binding</keyword>
<dbReference type="InterPro" id="IPR006652">
    <property type="entry name" value="Kelch_1"/>
</dbReference>
<dbReference type="Proteomes" id="UP001552299">
    <property type="component" value="Unassembled WGS sequence"/>
</dbReference>
<dbReference type="InterPro" id="IPR044832">
    <property type="entry name" value="NRP-like"/>
</dbReference>
<evidence type="ECO:0000259" key="3">
    <source>
        <dbReference type="PROSITE" id="PS50158"/>
    </source>
</evidence>
<keyword evidence="1" id="KW-0863">Zinc-finger</keyword>
<dbReference type="SMART" id="SM00612">
    <property type="entry name" value="Kelch"/>
    <property type="match status" value="2"/>
</dbReference>
<evidence type="ECO:0000313" key="5">
    <source>
        <dbReference type="Proteomes" id="UP001552299"/>
    </source>
</evidence>
<evidence type="ECO:0000256" key="1">
    <source>
        <dbReference type="PROSITE-ProRule" id="PRU00047"/>
    </source>
</evidence>
<dbReference type="Gene3D" id="3.60.10.10">
    <property type="entry name" value="Endonuclease/exonuclease/phosphatase"/>
    <property type="match status" value="1"/>
</dbReference>
<feature type="coiled-coil region" evidence="2">
    <location>
        <begin position="538"/>
        <end position="572"/>
    </location>
</feature>
<accession>A0ABD0UGT4</accession>
<reference evidence="4 5" key="1">
    <citation type="journal article" date="2024" name="Plant Biotechnol. J.">
        <title>Dendrobium thyrsiflorum genome and its molecular insights into genes involved in important horticultural traits.</title>
        <authorList>
            <person name="Chen B."/>
            <person name="Wang J.Y."/>
            <person name="Zheng P.J."/>
            <person name="Li K.L."/>
            <person name="Liang Y.M."/>
            <person name="Chen X.F."/>
            <person name="Zhang C."/>
            <person name="Zhao X."/>
            <person name="He X."/>
            <person name="Zhang G.Q."/>
            <person name="Liu Z.J."/>
            <person name="Xu Q."/>
        </authorList>
    </citation>
    <scope>NUCLEOTIDE SEQUENCE [LARGE SCALE GENOMIC DNA]</scope>
    <source>
        <strain evidence="4">GZMU011</strain>
    </source>
</reference>
<dbReference type="PANTHER" id="PTHR46034">
    <property type="match status" value="1"/>
</dbReference>
<dbReference type="PROSITE" id="PS50158">
    <property type="entry name" value="ZF_CCHC"/>
    <property type="match status" value="1"/>
</dbReference>
<keyword evidence="2" id="KW-0175">Coiled coil</keyword>
<dbReference type="PANTHER" id="PTHR46034:SF7">
    <property type="entry name" value="INFLUENZA VIRUS NS1A-BINDING PROTEIN"/>
    <property type="match status" value="1"/>
</dbReference>
<proteinExistence type="predicted"/>
<comment type="caution">
    <text evidence="4">The sequence shown here is derived from an EMBL/GenBank/DDBJ whole genome shotgun (WGS) entry which is preliminary data.</text>
</comment>
<dbReference type="AlphaFoldDB" id="A0ABD0UGT4"/>
<dbReference type="Pfam" id="PF00098">
    <property type="entry name" value="zf-CCHC"/>
    <property type="match status" value="1"/>
</dbReference>